<keyword evidence="3" id="KW-1185">Reference proteome</keyword>
<dbReference type="AlphaFoldDB" id="A0AAE1QIK1"/>
<dbReference type="EMBL" id="JAWZYT010000253">
    <property type="protein sequence ID" value="KAK4326017.1"/>
    <property type="molecule type" value="Genomic_DNA"/>
</dbReference>
<protein>
    <submittedName>
        <fullName evidence="2">Uncharacterized protein</fullName>
    </submittedName>
</protein>
<feature type="transmembrane region" description="Helical" evidence="1">
    <location>
        <begin position="49"/>
        <end position="73"/>
    </location>
</feature>
<dbReference type="Proteomes" id="UP001292094">
    <property type="component" value="Unassembled WGS sequence"/>
</dbReference>
<comment type="caution">
    <text evidence="2">The sequence shown here is derived from an EMBL/GenBank/DDBJ whole genome shotgun (WGS) entry which is preliminary data.</text>
</comment>
<name>A0AAE1QIK1_9EUCA</name>
<accession>A0AAE1QIK1</accession>
<keyword evidence="1" id="KW-0472">Membrane</keyword>
<evidence type="ECO:0000256" key="1">
    <source>
        <dbReference type="SAM" id="Phobius"/>
    </source>
</evidence>
<gene>
    <name evidence="2" type="ORF">Pmani_003440</name>
</gene>
<organism evidence="2 3">
    <name type="scientific">Petrolisthes manimaculis</name>
    <dbReference type="NCBI Taxonomy" id="1843537"/>
    <lineage>
        <taxon>Eukaryota</taxon>
        <taxon>Metazoa</taxon>
        <taxon>Ecdysozoa</taxon>
        <taxon>Arthropoda</taxon>
        <taxon>Crustacea</taxon>
        <taxon>Multicrustacea</taxon>
        <taxon>Malacostraca</taxon>
        <taxon>Eumalacostraca</taxon>
        <taxon>Eucarida</taxon>
        <taxon>Decapoda</taxon>
        <taxon>Pleocyemata</taxon>
        <taxon>Anomura</taxon>
        <taxon>Galatheoidea</taxon>
        <taxon>Porcellanidae</taxon>
        <taxon>Petrolisthes</taxon>
    </lineage>
</organism>
<reference evidence="2" key="1">
    <citation type="submission" date="2023-11" db="EMBL/GenBank/DDBJ databases">
        <title>Genome assemblies of two species of porcelain crab, Petrolisthes cinctipes and Petrolisthes manimaculis (Anomura: Porcellanidae).</title>
        <authorList>
            <person name="Angst P."/>
        </authorList>
    </citation>
    <scope>NUCLEOTIDE SEQUENCE</scope>
    <source>
        <strain evidence="2">PB745_02</strain>
        <tissue evidence="2">Gill</tissue>
    </source>
</reference>
<evidence type="ECO:0000313" key="2">
    <source>
        <dbReference type="EMBL" id="KAK4326017.1"/>
    </source>
</evidence>
<keyword evidence="1" id="KW-0812">Transmembrane</keyword>
<evidence type="ECO:0000313" key="3">
    <source>
        <dbReference type="Proteomes" id="UP001292094"/>
    </source>
</evidence>
<proteinExistence type="predicted"/>
<keyword evidence="1" id="KW-1133">Transmembrane helix</keyword>
<sequence length="131" mass="14546">MGVGPFALISSRAEVIDYFQPIFVDYIRVMGGRGDLKVDTWGFLLPLEVYVWILIVASLVLLASVMLILPLCVKSETTETSEVFVGVGGRSSGVDSLLRILLQQRKLCGNKFCFLFDVFLVPHEGSVCWTQ</sequence>